<dbReference type="PROSITE" id="PS50112">
    <property type="entry name" value="PAS"/>
    <property type="match status" value="2"/>
</dbReference>
<keyword evidence="9" id="KW-0067">ATP-binding</keyword>
<keyword evidence="5" id="KW-0349">Heme</keyword>
<dbReference type="InterPro" id="IPR000014">
    <property type="entry name" value="PAS"/>
</dbReference>
<dbReference type="GO" id="GO:0000155">
    <property type="term" value="F:phosphorelay sensor kinase activity"/>
    <property type="evidence" value="ECO:0007669"/>
    <property type="project" value="InterPro"/>
</dbReference>
<dbReference type="InterPro" id="IPR004358">
    <property type="entry name" value="Sig_transdc_His_kin-like_C"/>
</dbReference>
<dbReference type="Gene3D" id="1.10.287.130">
    <property type="match status" value="1"/>
</dbReference>
<evidence type="ECO:0000256" key="2">
    <source>
        <dbReference type="ARBA" id="ARBA00001971"/>
    </source>
</evidence>
<dbReference type="Pfam" id="PF00072">
    <property type="entry name" value="Response_reg"/>
    <property type="match status" value="1"/>
</dbReference>
<comment type="cofactor">
    <cofactor evidence="2">
        <name>heme</name>
        <dbReference type="ChEBI" id="CHEBI:30413"/>
    </cofactor>
</comment>
<dbReference type="InterPro" id="IPR011006">
    <property type="entry name" value="CheY-like_superfamily"/>
</dbReference>
<evidence type="ECO:0000259" key="16">
    <source>
        <dbReference type="PROSITE" id="PS50110"/>
    </source>
</evidence>
<dbReference type="SUPFAM" id="SSF52172">
    <property type="entry name" value="CheY-like"/>
    <property type="match status" value="1"/>
</dbReference>
<dbReference type="InterPro" id="IPR013767">
    <property type="entry name" value="PAS_fold"/>
</dbReference>
<evidence type="ECO:0000256" key="7">
    <source>
        <dbReference type="ARBA" id="ARBA00022741"/>
    </source>
</evidence>
<keyword evidence="10" id="KW-0408">Iron</keyword>
<evidence type="ECO:0000256" key="11">
    <source>
        <dbReference type="ARBA" id="ARBA00023012"/>
    </source>
</evidence>
<dbReference type="SMART" id="SM00091">
    <property type="entry name" value="PAS"/>
    <property type="match status" value="2"/>
</dbReference>
<dbReference type="GO" id="GO:0005524">
    <property type="term" value="F:ATP binding"/>
    <property type="evidence" value="ECO:0007669"/>
    <property type="project" value="UniProtKB-KW"/>
</dbReference>
<feature type="domain" description="PAS" evidence="17">
    <location>
        <begin position="14"/>
        <end position="80"/>
    </location>
</feature>
<evidence type="ECO:0000313" key="19">
    <source>
        <dbReference type="Proteomes" id="UP000245252"/>
    </source>
</evidence>
<evidence type="ECO:0000259" key="15">
    <source>
        <dbReference type="PROSITE" id="PS50109"/>
    </source>
</evidence>
<evidence type="ECO:0000256" key="1">
    <source>
        <dbReference type="ARBA" id="ARBA00000085"/>
    </source>
</evidence>
<dbReference type="SMART" id="SM00387">
    <property type="entry name" value="HATPase_c"/>
    <property type="match status" value="1"/>
</dbReference>
<dbReference type="Gene3D" id="3.30.565.10">
    <property type="entry name" value="Histidine kinase-like ATPase, C-terminal domain"/>
    <property type="match status" value="1"/>
</dbReference>
<dbReference type="SMART" id="SM00448">
    <property type="entry name" value="REC"/>
    <property type="match status" value="1"/>
</dbReference>
<evidence type="ECO:0000256" key="12">
    <source>
        <dbReference type="ARBA" id="ARBA00059827"/>
    </source>
</evidence>
<dbReference type="InterPro" id="IPR036097">
    <property type="entry name" value="HisK_dim/P_sf"/>
</dbReference>
<sequence>MNDATKTKLTTKADLDEIARLLDEANLIFHGLSGVISRWTAGSEQLYGWSRQEAVGKVVHELLATTFPMPLDQIREEVRKFGSWQGEVVHRSKDGKIVFVASRWVLTQPSADSEPVIIQTNNDVTDMKRAQNDLAEREAHLRSILDTVPESMVVIDDVGTISSFSAAAERLFGYSAAEVCGKNVRMLMPSPDQEAHDGYISRYLQTGERRIIGYGRVVTGQRKDGSHFPMELSVGEAIASGKRIFTGFIRDLTSRHKIEEELRQSQKMEAIGQLTGGLAHDFNNLLTVISGNLEMIEMKLRDEKLRPLLLEAQSAAEDGAKLTGQLLAFGRRQPLNPKLVDVGQLVSGFSDLLRRSLGEAIEFRTIIAGAANEALVDASQLQNALLNLVLNARDAMPRGGRLAVEITGTRLDADYAQMYPQVRTGDYVMISVTDTGNGMTEEVKQRAFEPFFTTKGVGSGTGLGLSMVYGFARQSGGHVQLYSEVGQGTSVRIFLPAAQKADAAAIAAEPQSTLRASMPGGSEEILVVEDDARVRRVAVARLTELGYGVVEAENGAAALDRLRDHPDIALLFTDIVMPGGMTGDELANHVRQLKPAIRILFTSGYAEPTIAGRELAQSGSWLKKPYSARELAVRLRELLD</sequence>
<dbReference type="EMBL" id="QFBC01000006">
    <property type="protein sequence ID" value="PWE55470.1"/>
    <property type="molecule type" value="Genomic_DNA"/>
</dbReference>
<dbReference type="EC" id="2.7.13.3" evidence="3"/>
<keyword evidence="5" id="KW-0479">Metal-binding</keyword>
<dbReference type="CDD" id="cd00130">
    <property type="entry name" value="PAS"/>
    <property type="match status" value="2"/>
</dbReference>
<dbReference type="Pfam" id="PF00989">
    <property type="entry name" value="PAS"/>
    <property type="match status" value="1"/>
</dbReference>
<evidence type="ECO:0000256" key="9">
    <source>
        <dbReference type="ARBA" id="ARBA00022840"/>
    </source>
</evidence>
<evidence type="ECO:0000256" key="4">
    <source>
        <dbReference type="ARBA" id="ARBA00022553"/>
    </source>
</evidence>
<evidence type="ECO:0000256" key="6">
    <source>
        <dbReference type="ARBA" id="ARBA00022679"/>
    </source>
</evidence>
<dbReference type="CDD" id="cd00082">
    <property type="entry name" value="HisKA"/>
    <property type="match status" value="1"/>
</dbReference>
<keyword evidence="6" id="KW-0808">Transferase</keyword>
<dbReference type="Pfam" id="PF13426">
    <property type="entry name" value="PAS_9"/>
    <property type="match status" value="1"/>
</dbReference>
<dbReference type="Gene3D" id="3.40.50.2300">
    <property type="match status" value="1"/>
</dbReference>
<dbReference type="InterPro" id="IPR005467">
    <property type="entry name" value="His_kinase_dom"/>
</dbReference>
<organism evidence="18 19">
    <name type="scientific">Metarhizobium album</name>
    <dbReference type="NCBI Taxonomy" id="2182425"/>
    <lineage>
        <taxon>Bacteria</taxon>
        <taxon>Pseudomonadati</taxon>
        <taxon>Pseudomonadota</taxon>
        <taxon>Alphaproteobacteria</taxon>
        <taxon>Hyphomicrobiales</taxon>
        <taxon>Rhizobiaceae</taxon>
        <taxon>Metarhizobium</taxon>
    </lineage>
</organism>
<accession>A0A2U2DQ87</accession>
<dbReference type="PANTHER" id="PTHR43065">
    <property type="entry name" value="SENSOR HISTIDINE KINASE"/>
    <property type="match status" value="1"/>
</dbReference>
<dbReference type="InterPro" id="IPR003661">
    <property type="entry name" value="HisK_dim/P_dom"/>
</dbReference>
<evidence type="ECO:0000256" key="5">
    <source>
        <dbReference type="ARBA" id="ARBA00022617"/>
    </source>
</evidence>
<keyword evidence="8 18" id="KW-0418">Kinase</keyword>
<dbReference type="AlphaFoldDB" id="A0A2U2DQ87"/>
<comment type="caution">
    <text evidence="18">The sequence shown here is derived from an EMBL/GenBank/DDBJ whole genome shotgun (WGS) entry which is preliminary data.</text>
</comment>
<dbReference type="FunFam" id="3.30.450.20:FF:000060">
    <property type="entry name" value="Sensor protein FixL"/>
    <property type="match status" value="1"/>
</dbReference>
<name>A0A2U2DQ87_9HYPH</name>
<dbReference type="Proteomes" id="UP000245252">
    <property type="component" value="Unassembled WGS sequence"/>
</dbReference>
<evidence type="ECO:0000256" key="10">
    <source>
        <dbReference type="ARBA" id="ARBA00023004"/>
    </source>
</evidence>
<dbReference type="SUPFAM" id="SSF55785">
    <property type="entry name" value="PYP-like sensor domain (PAS domain)"/>
    <property type="match status" value="2"/>
</dbReference>
<dbReference type="PRINTS" id="PR00344">
    <property type="entry name" value="BCTRLSENSOR"/>
</dbReference>
<proteinExistence type="predicted"/>
<dbReference type="CDD" id="cd16919">
    <property type="entry name" value="HATPase_CckA-like"/>
    <property type="match status" value="1"/>
</dbReference>
<comment type="catalytic activity">
    <reaction evidence="1">
        <text>ATP + protein L-histidine = ADP + protein N-phospho-L-histidine.</text>
        <dbReference type="EC" id="2.7.13.3"/>
    </reaction>
</comment>
<dbReference type="SMART" id="SM00388">
    <property type="entry name" value="HisKA"/>
    <property type="match status" value="1"/>
</dbReference>
<dbReference type="InterPro" id="IPR003594">
    <property type="entry name" value="HATPase_dom"/>
</dbReference>
<dbReference type="Gene3D" id="3.30.450.20">
    <property type="entry name" value="PAS domain"/>
    <property type="match status" value="2"/>
</dbReference>
<dbReference type="InterPro" id="IPR001789">
    <property type="entry name" value="Sig_transdc_resp-reg_receiver"/>
</dbReference>
<keyword evidence="4 14" id="KW-0597">Phosphoprotein</keyword>
<comment type="function">
    <text evidence="12">Putative oxygen sensor; modulates the activity of FixJ, a transcriptional activator of nitrogen fixation fixK gene. FixL probably acts as a kinase that phosphorylates FixJ.</text>
</comment>
<evidence type="ECO:0000313" key="18">
    <source>
        <dbReference type="EMBL" id="PWE55470.1"/>
    </source>
</evidence>
<dbReference type="PANTHER" id="PTHR43065:SF49">
    <property type="entry name" value="HISTIDINE KINASE"/>
    <property type="match status" value="1"/>
</dbReference>
<dbReference type="RefSeq" id="WP_109459169.1">
    <property type="nucleotide sequence ID" value="NZ_QFBC01000006.1"/>
</dbReference>
<dbReference type="InterPro" id="IPR035965">
    <property type="entry name" value="PAS-like_dom_sf"/>
</dbReference>
<reference evidence="18 19" key="1">
    <citation type="submission" date="2018-05" db="EMBL/GenBank/DDBJ databases">
        <title>The draft genome of strain NS-104.</title>
        <authorList>
            <person name="Hang P."/>
            <person name="Jiang J."/>
        </authorList>
    </citation>
    <scope>NUCLEOTIDE SEQUENCE [LARGE SCALE GENOMIC DNA]</scope>
    <source>
        <strain evidence="18 19">NS-104</strain>
    </source>
</reference>
<keyword evidence="11" id="KW-0902">Two-component regulatory system</keyword>
<evidence type="ECO:0000256" key="14">
    <source>
        <dbReference type="PROSITE-ProRule" id="PRU00169"/>
    </source>
</evidence>
<feature type="domain" description="PAS" evidence="17">
    <location>
        <begin position="137"/>
        <end position="207"/>
    </location>
</feature>
<dbReference type="SUPFAM" id="SSF55874">
    <property type="entry name" value="ATPase domain of HSP90 chaperone/DNA topoisomerase II/histidine kinase"/>
    <property type="match status" value="1"/>
</dbReference>
<dbReference type="Pfam" id="PF00512">
    <property type="entry name" value="HisKA"/>
    <property type="match status" value="1"/>
</dbReference>
<dbReference type="SUPFAM" id="SSF47384">
    <property type="entry name" value="Homodimeric domain of signal transducing histidine kinase"/>
    <property type="match status" value="1"/>
</dbReference>
<feature type="domain" description="Histidine kinase" evidence="15">
    <location>
        <begin position="277"/>
        <end position="499"/>
    </location>
</feature>
<dbReference type="InterPro" id="IPR036890">
    <property type="entry name" value="HATPase_C_sf"/>
</dbReference>
<dbReference type="PROSITE" id="PS50110">
    <property type="entry name" value="RESPONSE_REGULATORY"/>
    <property type="match status" value="1"/>
</dbReference>
<dbReference type="OrthoDB" id="9796100at2"/>
<gene>
    <name evidence="18" type="ORF">DEM27_15570</name>
</gene>
<dbReference type="GO" id="GO:0006355">
    <property type="term" value="P:regulation of DNA-templated transcription"/>
    <property type="evidence" value="ECO:0007669"/>
    <property type="project" value="InterPro"/>
</dbReference>
<feature type="modified residue" description="4-aspartylphosphate" evidence="14">
    <location>
        <position position="574"/>
    </location>
</feature>
<dbReference type="Pfam" id="PF02518">
    <property type="entry name" value="HATPase_c"/>
    <property type="match status" value="1"/>
</dbReference>
<evidence type="ECO:0000256" key="3">
    <source>
        <dbReference type="ARBA" id="ARBA00012438"/>
    </source>
</evidence>
<evidence type="ECO:0000259" key="17">
    <source>
        <dbReference type="PROSITE" id="PS50112"/>
    </source>
</evidence>
<feature type="domain" description="Response regulatory" evidence="16">
    <location>
        <begin position="524"/>
        <end position="639"/>
    </location>
</feature>
<dbReference type="NCBIfam" id="TIGR00229">
    <property type="entry name" value="sensory_box"/>
    <property type="match status" value="2"/>
</dbReference>
<evidence type="ECO:0000256" key="13">
    <source>
        <dbReference type="ARBA" id="ARBA00070616"/>
    </source>
</evidence>
<keyword evidence="19" id="KW-1185">Reference proteome</keyword>
<evidence type="ECO:0000256" key="8">
    <source>
        <dbReference type="ARBA" id="ARBA00022777"/>
    </source>
</evidence>
<protein>
    <recommendedName>
        <fullName evidence="13">Sensor protein FixL</fullName>
        <ecNumber evidence="3">2.7.13.3</ecNumber>
    </recommendedName>
</protein>
<keyword evidence="7" id="KW-0547">Nucleotide-binding</keyword>
<dbReference type="PROSITE" id="PS50109">
    <property type="entry name" value="HIS_KIN"/>
    <property type="match status" value="1"/>
</dbReference>